<dbReference type="InterPro" id="IPR004852">
    <property type="entry name" value="Di-haem_cyt_c_peroxidsae"/>
</dbReference>
<dbReference type="NCBIfam" id="TIGR04039">
    <property type="entry name" value="MXAN_0977_Heme2"/>
    <property type="match status" value="1"/>
</dbReference>
<feature type="binding site" description="covalent" evidence="8">
    <location>
        <position position="212"/>
    </location>
    <ligand>
        <name>heme c</name>
        <dbReference type="ChEBI" id="CHEBI:61717"/>
        <label>2</label>
    </ligand>
</feature>
<dbReference type="AlphaFoldDB" id="A0A918MTB7"/>
<feature type="binding site" description="axial binding residue" evidence="9">
    <location>
        <position position="65"/>
    </location>
    <ligand>
        <name>heme c</name>
        <dbReference type="ChEBI" id="CHEBI:61717"/>
        <label>1</label>
    </ligand>
    <ligandPart>
        <name>Fe</name>
        <dbReference type="ChEBI" id="CHEBI:18248"/>
    </ligandPart>
</feature>
<evidence type="ECO:0000256" key="8">
    <source>
        <dbReference type="PIRSR" id="PIRSR000294-1"/>
    </source>
</evidence>
<name>A0A918MTB7_9ALTE</name>
<evidence type="ECO:0000256" key="7">
    <source>
        <dbReference type="ARBA" id="ARBA00023004"/>
    </source>
</evidence>
<evidence type="ECO:0000313" key="12">
    <source>
        <dbReference type="Proteomes" id="UP000631300"/>
    </source>
</evidence>
<dbReference type="Gene3D" id="1.10.760.10">
    <property type="entry name" value="Cytochrome c-like domain"/>
    <property type="match status" value="2"/>
</dbReference>
<keyword evidence="3 9" id="KW-0479">Metal-binding</keyword>
<comment type="PTM">
    <text evidence="8">Binds 2 heme groups per subunit.</text>
</comment>
<dbReference type="InterPro" id="IPR051395">
    <property type="entry name" value="Cytochrome_c_Peroxidase/MauG"/>
</dbReference>
<dbReference type="InterPro" id="IPR023929">
    <property type="entry name" value="MbnH-like"/>
</dbReference>
<gene>
    <name evidence="11" type="primary">mauG</name>
    <name evidence="11" type="ORF">GCM10007391_00060</name>
</gene>
<evidence type="ECO:0000259" key="10">
    <source>
        <dbReference type="PROSITE" id="PS51007"/>
    </source>
</evidence>
<dbReference type="GO" id="GO:0009055">
    <property type="term" value="F:electron transfer activity"/>
    <property type="evidence" value="ECO:0007669"/>
    <property type="project" value="InterPro"/>
</dbReference>
<comment type="caution">
    <text evidence="11">The sequence shown here is derived from an EMBL/GenBank/DDBJ whole genome shotgun (WGS) entry which is preliminary data.</text>
</comment>
<evidence type="ECO:0000256" key="3">
    <source>
        <dbReference type="ARBA" id="ARBA00022723"/>
    </source>
</evidence>
<keyword evidence="7 9" id="KW-0408">Iron</keyword>
<keyword evidence="2 8" id="KW-0349">Heme</keyword>
<dbReference type="GO" id="GO:0004130">
    <property type="term" value="F:cytochrome-c peroxidase activity"/>
    <property type="evidence" value="ECO:0007669"/>
    <property type="project" value="TreeGrafter"/>
</dbReference>
<dbReference type="GO" id="GO:0020037">
    <property type="term" value="F:heme binding"/>
    <property type="evidence" value="ECO:0007669"/>
    <property type="project" value="InterPro"/>
</dbReference>
<evidence type="ECO:0000256" key="4">
    <source>
        <dbReference type="ARBA" id="ARBA00022729"/>
    </source>
</evidence>
<feature type="binding site" description="axial binding residue" evidence="9">
    <location>
        <position position="216"/>
    </location>
    <ligand>
        <name>heme c</name>
        <dbReference type="ChEBI" id="CHEBI:61717"/>
        <label>2</label>
    </ligand>
    <ligandPart>
        <name>Fe</name>
        <dbReference type="ChEBI" id="CHEBI:18248"/>
    </ligandPart>
</feature>
<dbReference type="PROSITE" id="PS51007">
    <property type="entry name" value="CYTC"/>
    <property type="match status" value="1"/>
</dbReference>
<evidence type="ECO:0000256" key="1">
    <source>
        <dbReference type="ARBA" id="ARBA00004418"/>
    </source>
</evidence>
<comment type="subcellular location">
    <subcellularLocation>
        <location evidence="1">Periplasm</location>
    </subcellularLocation>
</comment>
<dbReference type="PANTHER" id="PTHR30600">
    <property type="entry name" value="CYTOCHROME C PEROXIDASE-RELATED"/>
    <property type="match status" value="1"/>
</dbReference>
<accession>A0A918MTB7</accession>
<comment type="cofactor">
    <cofactor evidence="8">
        <name>heme</name>
        <dbReference type="ChEBI" id="CHEBI:30413"/>
    </cofactor>
    <text evidence="8">Binds 2 heme groups.</text>
</comment>
<organism evidence="11 12">
    <name type="scientific">Alteromonas halophila</name>
    <dbReference type="NCBI Taxonomy" id="516698"/>
    <lineage>
        <taxon>Bacteria</taxon>
        <taxon>Pseudomonadati</taxon>
        <taxon>Pseudomonadota</taxon>
        <taxon>Gammaproteobacteria</taxon>
        <taxon>Alteromonadales</taxon>
        <taxon>Alteromonadaceae</taxon>
        <taxon>Alteromonas/Salinimonas group</taxon>
        <taxon>Alteromonas</taxon>
    </lineage>
</organism>
<keyword evidence="12" id="KW-1185">Reference proteome</keyword>
<keyword evidence="6" id="KW-0560">Oxidoreductase</keyword>
<evidence type="ECO:0000256" key="9">
    <source>
        <dbReference type="PIRSR" id="PIRSR000294-2"/>
    </source>
</evidence>
<dbReference type="InterPro" id="IPR026259">
    <property type="entry name" value="MauG/Cytc_peroxidase"/>
</dbReference>
<reference evidence="11" key="2">
    <citation type="submission" date="2020-09" db="EMBL/GenBank/DDBJ databases">
        <authorList>
            <person name="Sun Q."/>
            <person name="Kim S."/>
        </authorList>
    </citation>
    <scope>NUCLEOTIDE SEQUENCE</scope>
    <source>
        <strain evidence="11">KCTC 22164</strain>
    </source>
</reference>
<dbReference type="GO" id="GO:0046872">
    <property type="term" value="F:metal ion binding"/>
    <property type="evidence" value="ECO:0007669"/>
    <property type="project" value="UniProtKB-KW"/>
</dbReference>
<dbReference type="Pfam" id="PF03150">
    <property type="entry name" value="CCP_MauG"/>
    <property type="match status" value="1"/>
</dbReference>
<dbReference type="InterPro" id="IPR036909">
    <property type="entry name" value="Cyt_c-like_dom_sf"/>
</dbReference>
<dbReference type="SUPFAM" id="SSF46626">
    <property type="entry name" value="Cytochrome c"/>
    <property type="match status" value="2"/>
</dbReference>
<reference evidence="11" key="1">
    <citation type="journal article" date="2014" name="Int. J. Syst. Evol. Microbiol.">
        <title>Complete genome sequence of Corynebacterium casei LMG S-19264T (=DSM 44701T), isolated from a smear-ripened cheese.</title>
        <authorList>
            <consortium name="US DOE Joint Genome Institute (JGI-PGF)"/>
            <person name="Walter F."/>
            <person name="Albersmeier A."/>
            <person name="Kalinowski J."/>
            <person name="Ruckert C."/>
        </authorList>
    </citation>
    <scope>NUCLEOTIDE SEQUENCE</scope>
    <source>
        <strain evidence="11">KCTC 22164</strain>
    </source>
</reference>
<dbReference type="InterPro" id="IPR009056">
    <property type="entry name" value="Cyt_c-like_dom"/>
</dbReference>
<keyword evidence="5" id="KW-0574">Periplasm</keyword>
<protein>
    <submittedName>
        <fullName evidence="11">Di-heme enzyme</fullName>
    </submittedName>
</protein>
<dbReference type="PANTHER" id="PTHR30600:SF14">
    <property type="entry name" value="CYTOCHROME C PEROXIDASE"/>
    <property type="match status" value="1"/>
</dbReference>
<feature type="binding site" description="covalent" evidence="8">
    <location>
        <position position="215"/>
    </location>
    <ligand>
        <name>heme c</name>
        <dbReference type="ChEBI" id="CHEBI:61717"/>
        <label>2</label>
    </ligand>
</feature>
<keyword evidence="4" id="KW-0732">Signal</keyword>
<dbReference type="Proteomes" id="UP000631300">
    <property type="component" value="Unassembled WGS sequence"/>
</dbReference>
<dbReference type="PIRSF" id="PIRSF000294">
    <property type="entry name" value="Cytochrome-c_peroxidase"/>
    <property type="match status" value="1"/>
</dbReference>
<evidence type="ECO:0000256" key="5">
    <source>
        <dbReference type="ARBA" id="ARBA00022764"/>
    </source>
</evidence>
<evidence type="ECO:0000256" key="2">
    <source>
        <dbReference type="ARBA" id="ARBA00022617"/>
    </source>
</evidence>
<dbReference type="GO" id="GO:0042597">
    <property type="term" value="C:periplasmic space"/>
    <property type="evidence" value="ECO:0007669"/>
    <property type="project" value="UniProtKB-SubCell"/>
</dbReference>
<feature type="domain" description="Cytochrome c" evidence="10">
    <location>
        <begin position="196"/>
        <end position="340"/>
    </location>
</feature>
<evidence type="ECO:0000256" key="6">
    <source>
        <dbReference type="ARBA" id="ARBA00023002"/>
    </source>
</evidence>
<sequence>MLLVALLSACDQPATPYQWQLPYNVPEPVVPAENPMTVEKVALGRALFYDTALCRNSTQSCATCHQQAYAFAEPRRHSVGATGDKVSRNALALVNVAYNGNFTWAHKGLADIEQQLLIPLFNEDPVELGVTGHDEAMLARFDTEAYRDLFDAAYGDPAASWDRIVKALASFVRSLVSFSSPFDDYAYGGDDEALTARQIDGMKLFFSERLECFHCHGGVNFTQSSKHARQALDLRPFHNTGLYNEDGHGAYPASDQGLASVTTRADDMGMFRAPTLRNIAVSAPYMHDGSVATLSEVIDIYAAGGRGDGITNPYKSPFIKGFALTAEEKEALIDFLNSLTDQQFLHNPRHGPPPQGSE</sequence>
<feature type="binding site" description="covalent" evidence="8">
    <location>
        <position position="61"/>
    </location>
    <ligand>
        <name>heme c</name>
        <dbReference type="ChEBI" id="CHEBI:61717"/>
        <label>1</label>
    </ligand>
</feature>
<evidence type="ECO:0000313" key="11">
    <source>
        <dbReference type="EMBL" id="GGW72606.1"/>
    </source>
</evidence>
<proteinExistence type="predicted"/>
<feature type="binding site" description="covalent" evidence="8">
    <location>
        <position position="64"/>
    </location>
    <ligand>
        <name>heme c</name>
        <dbReference type="ChEBI" id="CHEBI:61717"/>
        <label>1</label>
    </ligand>
</feature>
<dbReference type="EMBL" id="BMXP01000001">
    <property type="protein sequence ID" value="GGW72606.1"/>
    <property type="molecule type" value="Genomic_DNA"/>
</dbReference>